<dbReference type="PROSITE" id="PS51819">
    <property type="entry name" value="VOC"/>
    <property type="match status" value="1"/>
</dbReference>
<name>A0A6B0TSH6_9RHOB</name>
<evidence type="ECO:0000313" key="3">
    <source>
        <dbReference type="Proteomes" id="UP000436016"/>
    </source>
</evidence>
<evidence type="ECO:0000313" key="2">
    <source>
        <dbReference type="EMBL" id="MXU64755.1"/>
    </source>
</evidence>
<dbReference type="InterPro" id="IPR041581">
    <property type="entry name" value="Glyoxalase_6"/>
</dbReference>
<sequence>MEKVDGFGGLFFRAKDPAALAAWYHEHLGIDPVPSDYESRVWEQAAGPTVFAPFPADNDYFGNPAAQFMLNFRVRDLDAMVAQLTAAGIEVTPHPEPLPNGRFARLADPEGTPIELWEPADPSAG</sequence>
<dbReference type="Proteomes" id="UP000436016">
    <property type="component" value="Unassembled WGS sequence"/>
</dbReference>
<protein>
    <submittedName>
        <fullName evidence="2">VOC family protein</fullName>
    </submittedName>
</protein>
<dbReference type="EMBL" id="WUWG01000001">
    <property type="protein sequence ID" value="MXU64755.1"/>
    <property type="molecule type" value="Genomic_DNA"/>
</dbReference>
<evidence type="ECO:0000259" key="1">
    <source>
        <dbReference type="PROSITE" id="PS51819"/>
    </source>
</evidence>
<dbReference type="Pfam" id="PF18029">
    <property type="entry name" value="Glyoxalase_6"/>
    <property type="match status" value="1"/>
</dbReference>
<proteinExistence type="predicted"/>
<comment type="caution">
    <text evidence="2">The sequence shown here is derived from an EMBL/GenBank/DDBJ whole genome shotgun (WGS) entry which is preliminary data.</text>
</comment>
<feature type="domain" description="VOC" evidence="1">
    <location>
        <begin position="6"/>
        <end position="119"/>
    </location>
</feature>
<keyword evidence="3" id="KW-1185">Reference proteome</keyword>
<dbReference type="CDD" id="cd06587">
    <property type="entry name" value="VOC"/>
    <property type="match status" value="1"/>
</dbReference>
<organism evidence="2 3">
    <name type="scientific">Oceanomicrobium pacificus</name>
    <dbReference type="NCBI Taxonomy" id="2692916"/>
    <lineage>
        <taxon>Bacteria</taxon>
        <taxon>Pseudomonadati</taxon>
        <taxon>Pseudomonadota</taxon>
        <taxon>Alphaproteobacteria</taxon>
        <taxon>Rhodobacterales</taxon>
        <taxon>Paracoccaceae</taxon>
        <taxon>Oceanomicrobium</taxon>
    </lineage>
</organism>
<dbReference type="AlphaFoldDB" id="A0A6B0TSH6"/>
<dbReference type="PANTHER" id="PTHR33993">
    <property type="entry name" value="GLYOXALASE-RELATED"/>
    <property type="match status" value="1"/>
</dbReference>
<gene>
    <name evidence="2" type="ORF">GSH16_04805</name>
</gene>
<accession>A0A6B0TSH6</accession>
<dbReference type="InterPro" id="IPR029068">
    <property type="entry name" value="Glyas_Bleomycin-R_OHBP_Dase"/>
</dbReference>
<dbReference type="InterPro" id="IPR052164">
    <property type="entry name" value="Anthracycline_SecMetBiosynth"/>
</dbReference>
<dbReference type="RefSeq" id="WP_160852429.1">
    <property type="nucleotide sequence ID" value="NZ_WUWG01000001.1"/>
</dbReference>
<reference evidence="2 3" key="1">
    <citation type="submission" date="2019-12" db="EMBL/GenBank/DDBJ databases">
        <title>Strain KN286 was isolated from seawater, which was collected from Caroline Seamount in the tropical western Pacific.</title>
        <authorList>
            <person name="Wang Q."/>
        </authorList>
    </citation>
    <scope>NUCLEOTIDE SEQUENCE [LARGE SCALE GENOMIC DNA]</scope>
    <source>
        <strain evidence="2 3">KN286</strain>
    </source>
</reference>
<dbReference type="SUPFAM" id="SSF54593">
    <property type="entry name" value="Glyoxalase/Bleomycin resistance protein/Dihydroxybiphenyl dioxygenase"/>
    <property type="match status" value="1"/>
</dbReference>
<dbReference type="InterPro" id="IPR037523">
    <property type="entry name" value="VOC_core"/>
</dbReference>
<dbReference type="Gene3D" id="3.10.180.10">
    <property type="entry name" value="2,3-Dihydroxybiphenyl 1,2-Dioxygenase, domain 1"/>
    <property type="match status" value="1"/>
</dbReference>
<dbReference type="PANTHER" id="PTHR33993:SF5">
    <property type="entry name" value="GLYOXALASE"/>
    <property type="match status" value="1"/>
</dbReference>